<evidence type="ECO:0000256" key="2">
    <source>
        <dbReference type="ARBA" id="ARBA00023125"/>
    </source>
</evidence>
<evidence type="ECO:0000259" key="5">
    <source>
        <dbReference type="PROSITE" id="PS51063"/>
    </source>
</evidence>
<dbReference type="SUPFAM" id="SSF46785">
    <property type="entry name" value="Winged helix' DNA-binding domain"/>
    <property type="match status" value="1"/>
</dbReference>
<dbReference type="Proteomes" id="UP000532373">
    <property type="component" value="Unassembled WGS sequence"/>
</dbReference>
<keyword evidence="2" id="KW-0238">DNA-binding</keyword>
<dbReference type="GO" id="GO:0005829">
    <property type="term" value="C:cytosol"/>
    <property type="evidence" value="ECO:0007669"/>
    <property type="project" value="TreeGrafter"/>
</dbReference>
<keyword evidence="3" id="KW-0804">Transcription</keyword>
<evidence type="ECO:0000259" key="4">
    <source>
        <dbReference type="PROSITE" id="PS50042"/>
    </source>
</evidence>
<dbReference type="InterPro" id="IPR036388">
    <property type="entry name" value="WH-like_DNA-bd_sf"/>
</dbReference>
<dbReference type="PANTHER" id="PTHR24567">
    <property type="entry name" value="CRP FAMILY TRANSCRIPTIONAL REGULATORY PROTEIN"/>
    <property type="match status" value="1"/>
</dbReference>
<dbReference type="InterPro" id="IPR050397">
    <property type="entry name" value="Env_Response_Regulators"/>
</dbReference>
<dbReference type="EMBL" id="JACHGI010000019">
    <property type="protein sequence ID" value="MBB6469793.1"/>
    <property type="molecule type" value="Genomic_DNA"/>
</dbReference>
<dbReference type="SUPFAM" id="SSF51206">
    <property type="entry name" value="cAMP-binding domain-like"/>
    <property type="match status" value="1"/>
</dbReference>
<dbReference type="InterPro" id="IPR000595">
    <property type="entry name" value="cNMP-bd_dom"/>
</dbReference>
<dbReference type="PANTHER" id="PTHR24567:SF74">
    <property type="entry name" value="HTH-TYPE TRANSCRIPTIONAL REGULATOR ARCR"/>
    <property type="match status" value="1"/>
</dbReference>
<evidence type="ECO:0000256" key="3">
    <source>
        <dbReference type="ARBA" id="ARBA00023163"/>
    </source>
</evidence>
<accession>A0A8E2BF50</accession>
<gene>
    <name evidence="6" type="ORF">HNQ96_005687</name>
</gene>
<dbReference type="InterPro" id="IPR018490">
    <property type="entry name" value="cNMP-bd_dom_sf"/>
</dbReference>
<name>A0A8E2BF50_9HYPH</name>
<dbReference type="CDD" id="cd00038">
    <property type="entry name" value="CAP_ED"/>
    <property type="match status" value="1"/>
</dbReference>
<dbReference type="GO" id="GO:0003677">
    <property type="term" value="F:DNA binding"/>
    <property type="evidence" value="ECO:0007669"/>
    <property type="project" value="UniProtKB-KW"/>
</dbReference>
<protein>
    <submittedName>
        <fullName evidence="6">CRP/FNR family transcriptional regulator</fullName>
    </submittedName>
</protein>
<evidence type="ECO:0000313" key="6">
    <source>
        <dbReference type="EMBL" id="MBB6469793.1"/>
    </source>
</evidence>
<dbReference type="SMART" id="SM00100">
    <property type="entry name" value="cNMP"/>
    <property type="match status" value="1"/>
</dbReference>
<evidence type="ECO:0000313" key="7">
    <source>
        <dbReference type="Proteomes" id="UP000532373"/>
    </source>
</evidence>
<organism evidence="6 7">
    <name type="scientific">Aminobacter carboxidus</name>
    <dbReference type="NCBI Taxonomy" id="376165"/>
    <lineage>
        <taxon>Bacteria</taxon>
        <taxon>Pseudomonadati</taxon>
        <taxon>Pseudomonadota</taxon>
        <taxon>Alphaproteobacteria</taxon>
        <taxon>Hyphomicrobiales</taxon>
        <taxon>Phyllobacteriaceae</taxon>
        <taxon>Aminobacter</taxon>
    </lineage>
</organism>
<feature type="domain" description="HTH crp-type" evidence="5">
    <location>
        <begin position="166"/>
        <end position="230"/>
    </location>
</feature>
<dbReference type="InterPro" id="IPR036390">
    <property type="entry name" value="WH_DNA-bd_sf"/>
</dbReference>
<dbReference type="GO" id="GO:0003700">
    <property type="term" value="F:DNA-binding transcription factor activity"/>
    <property type="evidence" value="ECO:0007669"/>
    <property type="project" value="TreeGrafter"/>
</dbReference>
<reference evidence="6 7" key="1">
    <citation type="submission" date="2020-08" db="EMBL/GenBank/DDBJ databases">
        <title>Genomic Encyclopedia of Type Strains, Phase IV (KMG-IV): sequencing the most valuable type-strain genomes for metagenomic binning, comparative biology and taxonomic classification.</title>
        <authorList>
            <person name="Goeker M."/>
        </authorList>
    </citation>
    <scope>NUCLEOTIDE SEQUENCE [LARGE SCALE GENOMIC DNA]</scope>
    <source>
        <strain evidence="6 7">DSM 17454</strain>
    </source>
</reference>
<proteinExistence type="predicted"/>
<keyword evidence="1" id="KW-0805">Transcription regulation</keyword>
<dbReference type="AlphaFoldDB" id="A0A8E2BF50"/>
<dbReference type="Pfam" id="PF00027">
    <property type="entry name" value="cNMP_binding"/>
    <property type="match status" value="1"/>
</dbReference>
<dbReference type="PROSITE" id="PS50042">
    <property type="entry name" value="CNMP_BINDING_3"/>
    <property type="match status" value="1"/>
</dbReference>
<dbReference type="InterPro" id="IPR012318">
    <property type="entry name" value="HTH_CRP"/>
</dbReference>
<dbReference type="Pfam" id="PF13545">
    <property type="entry name" value="HTH_Crp_2"/>
    <property type="match status" value="1"/>
</dbReference>
<dbReference type="RefSeq" id="WP_184773460.1">
    <property type="nucleotide sequence ID" value="NZ_JACHGI010000019.1"/>
</dbReference>
<dbReference type="InterPro" id="IPR014710">
    <property type="entry name" value="RmlC-like_jellyroll"/>
</dbReference>
<dbReference type="PROSITE" id="PS51063">
    <property type="entry name" value="HTH_CRP_2"/>
    <property type="match status" value="1"/>
</dbReference>
<sequence length="241" mass="26718">MIEFGFSYPADHRNSGRATLLPDWITQFPGLSRLEPAVRDALTRKSAVIAVPKGTVIFGPGKSPENLLLLLEGRVRVQQVSEGGREIVLYRVEAGQSCVLTTACLLAHEDYSAQGIAETDVRAVAIPRAVFDELVSQSVAFRNFIFTAYSRRITDLFQVIEDIAFQRVDIRLAQKLIDLERGARQIKATHQQMAAELGTAREVVSRQLGEFQRRGWIRQSRGTIDLVDIAGLERLAALDAG</sequence>
<feature type="domain" description="Cyclic nucleotide-binding" evidence="4">
    <location>
        <begin position="30"/>
        <end position="152"/>
    </location>
</feature>
<dbReference type="Gene3D" id="2.60.120.10">
    <property type="entry name" value="Jelly Rolls"/>
    <property type="match status" value="1"/>
</dbReference>
<evidence type="ECO:0000256" key="1">
    <source>
        <dbReference type="ARBA" id="ARBA00023015"/>
    </source>
</evidence>
<comment type="caution">
    <text evidence="6">The sequence shown here is derived from an EMBL/GenBank/DDBJ whole genome shotgun (WGS) entry which is preliminary data.</text>
</comment>
<dbReference type="Gene3D" id="1.10.10.10">
    <property type="entry name" value="Winged helix-like DNA-binding domain superfamily/Winged helix DNA-binding domain"/>
    <property type="match status" value="1"/>
</dbReference>
<dbReference type="SMART" id="SM00419">
    <property type="entry name" value="HTH_CRP"/>
    <property type="match status" value="1"/>
</dbReference>